<protein>
    <recommendedName>
        <fullName evidence="2">HTH CENPB-type domain-containing protein</fullName>
    </recommendedName>
</protein>
<reference evidence="3" key="1">
    <citation type="submission" date="2018-11" db="EMBL/GenBank/DDBJ databases">
        <authorList>
            <person name="Grassa J C."/>
        </authorList>
    </citation>
    <scope>NUCLEOTIDE SEQUENCE [LARGE SCALE GENOMIC DNA]</scope>
</reference>
<organism evidence="3 4">
    <name type="scientific">Cannabis sativa</name>
    <name type="common">Hemp</name>
    <name type="synonym">Marijuana</name>
    <dbReference type="NCBI Taxonomy" id="3483"/>
    <lineage>
        <taxon>Eukaryota</taxon>
        <taxon>Viridiplantae</taxon>
        <taxon>Streptophyta</taxon>
        <taxon>Embryophyta</taxon>
        <taxon>Tracheophyta</taxon>
        <taxon>Spermatophyta</taxon>
        <taxon>Magnoliopsida</taxon>
        <taxon>eudicotyledons</taxon>
        <taxon>Gunneridae</taxon>
        <taxon>Pentapetalae</taxon>
        <taxon>rosids</taxon>
        <taxon>fabids</taxon>
        <taxon>Rosales</taxon>
        <taxon>Cannabaceae</taxon>
        <taxon>Cannabis</taxon>
    </lineage>
</organism>
<dbReference type="InterPro" id="IPR006600">
    <property type="entry name" value="HTH_CenpB_DNA-bd_dom"/>
</dbReference>
<proteinExistence type="predicted"/>
<sequence length="523" mass="61494">MPPIAKIRVHLTESIRVKLCRIKKSNPTWSQKDLAEWLEKTHGLKVTQATISKTLKRSSDLLQEDVLINPNAKHPKIVKYPAMESALYEWFVCYQEHVNMSGDLLKEKGNFFLKKLYPEATSFVFSNGWLEKFKQRHAIHSFRRFGESGSVDMKKIEAVLPQIKEELDKWSMKDIYNMDETGLFYRMQADNSLATKQLEGRKQSKERITIAICCNGDGSDKLPLWIIGKFSNPRCFKNINRDNLNCKYRANSNAWMTFLLFNEWLQWFDRRMDRDVLLLLDNCTAHGKRENHPPLRHTKVMFLPPNTTSKIQPYDAGIIRNFKGYYRQRFNRQILKRIEEHVFEPSKISILDGIINAVAAWLIDVKPQTIANCFKHCKIRTTDVNELQVAKEIEEENKEVMKNLGEQIQELYYTNAMDINDFLNHPSEQQVTYTLNEEEIIAAIRQEVQLEDDLEDDSTKLEKISCQEAFNMLEKLEIFWIQQEGTHTSELLDIRKFKDMITNIKSKSMYQTTIEKYFSNNKY</sequence>
<keyword evidence="4" id="KW-1185">Reference proteome</keyword>
<dbReference type="GO" id="GO:0005634">
    <property type="term" value="C:nucleus"/>
    <property type="evidence" value="ECO:0007669"/>
    <property type="project" value="TreeGrafter"/>
</dbReference>
<dbReference type="Proteomes" id="UP000596661">
    <property type="component" value="Chromosome 2"/>
</dbReference>
<dbReference type="Gene3D" id="1.10.10.60">
    <property type="entry name" value="Homeodomain-like"/>
    <property type="match status" value="2"/>
</dbReference>
<dbReference type="Gramene" id="evm.model.02.1496">
    <property type="protein sequence ID" value="cds.evm.model.02.1496"/>
    <property type="gene ID" value="evm.TU.02.1496"/>
</dbReference>
<name>A0A803NTV2_CANSA</name>
<dbReference type="PANTHER" id="PTHR19303">
    <property type="entry name" value="TRANSPOSON"/>
    <property type="match status" value="1"/>
</dbReference>
<dbReference type="Pfam" id="PF03184">
    <property type="entry name" value="DDE_1"/>
    <property type="match status" value="1"/>
</dbReference>
<evidence type="ECO:0000313" key="3">
    <source>
        <dbReference type="EnsemblPlants" id="cds.evm.model.02.1496"/>
    </source>
</evidence>
<dbReference type="PROSITE" id="PS51253">
    <property type="entry name" value="HTH_CENPB"/>
    <property type="match status" value="1"/>
</dbReference>
<dbReference type="Pfam" id="PF03221">
    <property type="entry name" value="HTH_Tnp_Tc5"/>
    <property type="match status" value="1"/>
</dbReference>
<dbReference type="PANTHER" id="PTHR19303:SF73">
    <property type="entry name" value="PROTEIN PDC2"/>
    <property type="match status" value="1"/>
</dbReference>
<dbReference type="OMA" id="WAFFVNA"/>
<accession>A0A803NTV2</accession>
<dbReference type="GO" id="GO:0003677">
    <property type="term" value="F:DNA binding"/>
    <property type="evidence" value="ECO:0007669"/>
    <property type="project" value="UniProtKB-KW"/>
</dbReference>
<feature type="domain" description="HTH CENPB-type" evidence="2">
    <location>
        <begin position="71"/>
        <end position="143"/>
    </location>
</feature>
<dbReference type="InterPro" id="IPR050863">
    <property type="entry name" value="CenT-Element_Derived"/>
</dbReference>
<dbReference type="EMBL" id="UZAU01000201">
    <property type="status" value="NOT_ANNOTATED_CDS"/>
    <property type="molecule type" value="Genomic_DNA"/>
</dbReference>
<evidence type="ECO:0000313" key="4">
    <source>
        <dbReference type="Proteomes" id="UP000596661"/>
    </source>
</evidence>
<dbReference type="InterPro" id="IPR009057">
    <property type="entry name" value="Homeodomain-like_sf"/>
</dbReference>
<evidence type="ECO:0000259" key="2">
    <source>
        <dbReference type="PROSITE" id="PS51253"/>
    </source>
</evidence>
<keyword evidence="1" id="KW-0238">DNA-binding</keyword>
<dbReference type="EnsemblPlants" id="evm.model.02.1496">
    <property type="protein sequence ID" value="cds.evm.model.02.1496"/>
    <property type="gene ID" value="evm.TU.02.1496"/>
</dbReference>
<dbReference type="SMART" id="SM00674">
    <property type="entry name" value="CENPB"/>
    <property type="match status" value="1"/>
</dbReference>
<dbReference type="SUPFAM" id="SSF46689">
    <property type="entry name" value="Homeodomain-like"/>
    <property type="match status" value="1"/>
</dbReference>
<reference evidence="3" key="2">
    <citation type="submission" date="2021-03" db="UniProtKB">
        <authorList>
            <consortium name="EnsemblPlants"/>
        </authorList>
    </citation>
    <scope>IDENTIFICATION</scope>
</reference>
<dbReference type="AlphaFoldDB" id="A0A803NTV2"/>
<evidence type="ECO:0000256" key="1">
    <source>
        <dbReference type="ARBA" id="ARBA00023125"/>
    </source>
</evidence>
<dbReference type="InterPro" id="IPR004875">
    <property type="entry name" value="DDE_SF_endonuclease_dom"/>
</dbReference>